<keyword evidence="4" id="KW-0597">Phosphoprotein</keyword>
<feature type="transmembrane region" description="Helical" evidence="11">
    <location>
        <begin position="21"/>
        <end position="43"/>
    </location>
</feature>
<dbReference type="PANTHER" id="PTHR45528:SF8">
    <property type="entry name" value="HISTIDINE KINASE"/>
    <property type="match status" value="1"/>
</dbReference>
<evidence type="ECO:0000256" key="7">
    <source>
        <dbReference type="ARBA" id="ARBA00022777"/>
    </source>
</evidence>
<dbReference type="Gene3D" id="1.10.287.130">
    <property type="match status" value="1"/>
</dbReference>
<keyword evidence="8 11" id="KW-1133">Transmembrane helix</keyword>
<keyword evidence="6 11" id="KW-0812">Transmembrane</keyword>
<sequence length="470" mass="53342">MGDWLQVALIKKREHSLRTILLSYVVSLTVLSVISSLLILYLFSLSFRFGVLIPANQVESDLSAVRSDIETSKVFNPEILPDGTSYVFLTRDFKLKKSNMPVNLQEESLLNYQFKNAHGEKYGYFQSFERSDGIVIVNYQLSPRYRNEWMNQHFPNADLMMIGSMFVSILIIFIILTFYYANKLSQQLKPILRVTEKISQQDLDFQTSQSTIKEFNQVLSGLDHMRIALRESLMENWKAEQDKQNQISALTHDLKTPLTVARGNAELLAMTSLDENQTDLLEHFQKGIAQVDTYVKELSELNKMSLKKTLTLEEVPAKEFVEDIYDQTLSLAQTKQINVVFDKKEIAKESIGNWDKSLLNRAIMNIVSNAVVHTPSGSQLLLTARIEEDEFKFICLDSGPGFSLESLENATQLFYQEDKSRQSRNHSGLGLTIANDIIRLHYGSLSLANDNGTGGAKVTIILPLLNTDDS</sequence>
<evidence type="ECO:0000256" key="11">
    <source>
        <dbReference type="SAM" id="Phobius"/>
    </source>
</evidence>
<dbReference type="GO" id="GO:0005886">
    <property type="term" value="C:plasma membrane"/>
    <property type="evidence" value="ECO:0007669"/>
    <property type="project" value="TreeGrafter"/>
</dbReference>
<dbReference type="EC" id="2.7.13.3" evidence="3"/>
<keyword evidence="5" id="KW-0808">Transferase</keyword>
<dbReference type="SMART" id="SM00388">
    <property type="entry name" value="HisKA"/>
    <property type="match status" value="1"/>
</dbReference>
<evidence type="ECO:0000259" key="12">
    <source>
        <dbReference type="PROSITE" id="PS50109"/>
    </source>
</evidence>
<dbReference type="InterPro" id="IPR005467">
    <property type="entry name" value="His_kinase_dom"/>
</dbReference>
<dbReference type="Pfam" id="PF02518">
    <property type="entry name" value="HATPase_c"/>
    <property type="match status" value="1"/>
</dbReference>
<evidence type="ECO:0000256" key="9">
    <source>
        <dbReference type="ARBA" id="ARBA00023012"/>
    </source>
</evidence>
<dbReference type="SUPFAM" id="SSF55874">
    <property type="entry name" value="ATPase domain of HSP90 chaperone/DNA topoisomerase II/histidine kinase"/>
    <property type="match status" value="1"/>
</dbReference>
<dbReference type="CDD" id="cd00082">
    <property type="entry name" value="HisKA"/>
    <property type="match status" value="1"/>
</dbReference>
<evidence type="ECO:0000256" key="3">
    <source>
        <dbReference type="ARBA" id="ARBA00012438"/>
    </source>
</evidence>
<reference evidence="13" key="1">
    <citation type="submission" date="2014-03" db="EMBL/GenBank/DDBJ databases">
        <title>The distribution of two component systems in Streptococcus thermophilus.</title>
        <authorList>
            <person name="Qu X."/>
            <person name="Cui Y."/>
            <person name="Yu T."/>
            <person name="Lv X."/>
            <person name="Wang C."/>
            <person name="Hu T."/>
        </authorList>
    </citation>
    <scope>NUCLEOTIDE SEQUENCE</scope>
    <source>
        <strain evidence="13">S4</strain>
    </source>
</reference>
<accession>A0A060BFE8</accession>
<evidence type="ECO:0000256" key="4">
    <source>
        <dbReference type="ARBA" id="ARBA00022553"/>
    </source>
</evidence>
<feature type="transmembrane region" description="Helical" evidence="11">
    <location>
        <begin position="159"/>
        <end position="181"/>
    </location>
</feature>
<dbReference type="EMBL" id="KJ556842">
    <property type="protein sequence ID" value="AIA80619.1"/>
    <property type="molecule type" value="Genomic_DNA"/>
</dbReference>
<proteinExistence type="predicted"/>
<organism evidence="13">
    <name type="scientific">Streptococcus thermophilus</name>
    <dbReference type="NCBI Taxonomy" id="1308"/>
    <lineage>
        <taxon>Bacteria</taxon>
        <taxon>Bacillati</taxon>
        <taxon>Bacillota</taxon>
        <taxon>Bacilli</taxon>
        <taxon>Lactobacillales</taxon>
        <taxon>Streptococcaceae</taxon>
        <taxon>Streptococcus</taxon>
    </lineage>
</organism>
<name>A0A060BFE8_STRTR</name>
<dbReference type="InterPro" id="IPR003594">
    <property type="entry name" value="HATPase_dom"/>
</dbReference>
<dbReference type="PROSITE" id="PS50109">
    <property type="entry name" value="HIS_KIN"/>
    <property type="match status" value="1"/>
</dbReference>
<evidence type="ECO:0000256" key="2">
    <source>
        <dbReference type="ARBA" id="ARBA00004141"/>
    </source>
</evidence>
<dbReference type="AlphaFoldDB" id="A0A060BFE8"/>
<dbReference type="Gene3D" id="3.30.565.10">
    <property type="entry name" value="Histidine kinase-like ATPase, C-terminal domain"/>
    <property type="match status" value="1"/>
</dbReference>
<keyword evidence="10 11" id="KW-0472">Membrane</keyword>
<comment type="catalytic activity">
    <reaction evidence="1">
        <text>ATP + protein L-histidine = ADP + protein N-phospho-L-histidine.</text>
        <dbReference type="EC" id="2.7.13.3"/>
    </reaction>
</comment>
<dbReference type="SUPFAM" id="SSF47384">
    <property type="entry name" value="Homodimeric domain of signal transducing histidine kinase"/>
    <property type="match status" value="1"/>
</dbReference>
<dbReference type="InterPro" id="IPR036890">
    <property type="entry name" value="HATPase_C_sf"/>
</dbReference>
<evidence type="ECO:0000256" key="10">
    <source>
        <dbReference type="ARBA" id="ARBA00023136"/>
    </source>
</evidence>
<dbReference type="PANTHER" id="PTHR45528">
    <property type="entry name" value="SENSOR HISTIDINE KINASE CPXA"/>
    <property type="match status" value="1"/>
</dbReference>
<dbReference type="InterPro" id="IPR050398">
    <property type="entry name" value="HssS/ArlS-like"/>
</dbReference>
<keyword evidence="7 13" id="KW-0418">Kinase</keyword>
<feature type="domain" description="Histidine kinase" evidence="12">
    <location>
        <begin position="249"/>
        <end position="466"/>
    </location>
</feature>
<evidence type="ECO:0000256" key="5">
    <source>
        <dbReference type="ARBA" id="ARBA00022679"/>
    </source>
</evidence>
<dbReference type="InterPro" id="IPR003661">
    <property type="entry name" value="HisK_dim/P_dom"/>
</dbReference>
<evidence type="ECO:0000313" key="13">
    <source>
        <dbReference type="EMBL" id="AIA80619.1"/>
    </source>
</evidence>
<evidence type="ECO:0000256" key="1">
    <source>
        <dbReference type="ARBA" id="ARBA00000085"/>
    </source>
</evidence>
<keyword evidence="9" id="KW-0902">Two-component regulatory system</keyword>
<evidence type="ECO:0000256" key="6">
    <source>
        <dbReference type="ARBA" id="ARBA00022692"/>
    </source>
</evidence>
<dbReference type="InterPro" id="IPR036097">
    <property type="entry name" value="HisK_dim/P_sf"/>
</dbReference>
<dbReference type="SMART" id="SM00387">
    <property type="entry name" value="HATPase_c"/>
    <property type="match status" value="1"/>
</dbReference>
<dbReference type="Gene3D" id="6.10.340.10">
    <property type="match status" value="1"/>
</dbReference>
<comment type="subcellular location">
    <subcellularLocation>
        <location evidence="2">Membrane</location>
        <topology evidence="2">Multi-pass membrane protein</topology>
    </subcellularLocation>
</comment>
<dbReference type="GO" id="GO:0000155">
    <property type="term" value="F:phosphorelay sensor kinase activity"/>
    <property type="evidence" value="ECO:0007669"/>
    <property type="project" value="InterPro"/>
</dbReference>
<dbReference type="Pfam" id="PF00512">
    <property type="entry name" value="HisKA"/>
    <property type="match status" value="1"/>
</dbReference>
<protein>
    <recommendedName>
        <fullName evidence="3">histidine kinase</fullName>
        <ecNumber evidence="3">2.7.13.3</ecNumber>
    </recommendedName>
</protein>
<evidence type="ECO:0000256" key="8">
    <source>
        <dbReference type="ARBA" id="ARBA00022989"/>
    </source>
</evidence>